<name>A0AA88DHQ0_FICCA</name>
<proteinExistence type="predicted"/>
<reference evidence="2" key="1">
    <citation type="submission" date="2023-07" db="EMBL/GenBank/DDBJ databases">
        <title>draft genome sequence of fig (Ficus carica).</title>
        <authorList>
            <person name="Takahashi T."/>
            <person name="Nishimura K."/>
        </authorList>
    </citation>
    <scope>NUCLEOTIDE SEQUENCE</scope>
</reference>
<dbReference type="AlphaFoldDB" id="A0AA88DHQ0"/>
<accession>A0AA88DHQ0</accession>
<dbReference type="Gramene" id="FCD_00015044-RA">
    <property type="protein sequence ID" value="FCD_00015044-RA:cds"/>
    <property type="gene ID" value="FCD_00015044"/>
</dbReference>
<feature type="region of interest" description="Disordered" evidence="1">
    <location>
        <begin position="1"/>
        <end position="59"/>
    </location>
</feature>
<sequence length="59" mass="6522">MSSTPTSAPTGPPRGRRATRRQGRRRKTSPQALLRFQPLEPAPATELARYPAPQLKEPS</sequence>
<feature type="compositionally biased region" description="Basic residues" evidence="1">
    <location>
        <begin position="14"/>
        <end position="28"/>
    </location>
</feature>
<gene>
    <name evidence="2" type="ORF">TIFTF001_010537</name>
</gene>
<dbReference type="Proteomes" id="UP001187192">
    <property type="component" value="Unassembled WGS sequence"/>
</dbReference>
<evidence type="ECO:0000313" key="3">
    <source>
        <dbReference type="Proteomes" id="UP001187192"/>
    </source>
</evidence>
<comment type="caution">
    <text evidence="2">The sequence shown here is derived from an EMBL/GenBank/DDBJ whole genome shotgun (WGS) entry which is preliminary data.</text>
</comment>
<protein>
    <submittedName>
        <fullName evidence="2">Uncharacterized protein</fullName>
    </submittedName>
</protein>
<organism evidence="2 3">
    <name type="scientific">Ficus carica</name>
    <name type="common">Common fig</name>
    <dbReference type="NCBI Taxonomy" id="3494"/>
    <lineage>
        <taxon>Eukaryota</taxon>
        <taxon>Viridiplantae</taxon>
        <taxon>Streptophyta</taxon>
        <taxon>Embryophyta</taxon>
        <taxon>Tracheophyta</taxon>
        <taxon>Spermatophyta</taxon>
        <taxon>Magnoliopsida</taxon>
        <taxon>eudicotyledons</taxon>
        <taxon>Gunneridae</taxon>
        <taxon>Pentapetalae</taxon>
        <taxon>rosids</taxon>
        <taxon>fabids</taxon>
        <taxon>Rosales</taxon>
        <taxon>Moraceae</taxon>
        <taxon>Ficeae</taxon>
        <taxon>Ficus</taxon>
    </lineage>
</organism>
<evidence type="ECO:0000256" key="1">
    <source>
        <dbReference type="SAM" id="MobiDB-lite"/>
    </source>
</evidence>
<dbReference type="EMBL" id="BTGU01000012">
    <property type="protein sequence ID" value="GMN41319.1"/>
    <property type="molecule type" value="Genomic_DNA"/>
</dbReference>
<evidence type="ECO:0000313" key="2">
    <source>
        <dbReference type="EMBL" id="GMN41319.1"/>
    </source>
</evidence>
<keyword evidence="3" id="KW-1185">Reference proteome</keyword>